<protein>
    <submittedName>
        <fullName evidence="3">Uncharacterized protein</fullName>
    </submittedName>
</protein>
<evidence type="ECO:0000256" key="1">
    <source>
        <dbReference type="SAM" id="Phobius"/>
    </source>
</evidence>
<organism evidence="3 4">
    <name type="scientific">Nesidiocoris tenuis</name>
    <dbReference type="NCBI Taxonomy" id="355587"/>
    <lineage>
        <taxon>Eukaryota</taxon>
        <taxon>Metazoa</taxon>
        <taxon>Ecdysozoa</taxon>
        <taxon>Arthropoda</taxon>
        <taxon>Hexapoda</taxon>
        <taxon>Insecta</taxon>
        <taxon>Pterygota</taxon>
        <taxon>Neoptera</taxon>
        <taxon>Paraneoptera</taxon>
        <taxon>Hemiptera</taxon>
        <taxon>Heteroptera</taxon>
        <taxon>Panheteroptera</taxon>
        <taxon>Cimicomorpha</taxon>
        <taxon>Miridae</taxon>
        <taxon>Dicyphina</taxon>
        <taxon>Nesidiocoris</taxon>
    </lineage>
</organism>
<evidence type="ECO:0000313" key="4">
    <source>
        <dbReference type="Proteomes" id="UP001307889"/>
    </source>
</evidence>
<dbReference type="Proteomes" id="UP001307889">
    <property type="component" value="Chromosome 9"/>
</dbReference>
<proteinExistence type="predicted"/>
<dbReference type="EMBL" id="AP028917">
    <property type="protein sequence ID" value="BES98247.1"/>
    <property type="molecule type" value="Genomic_DNA"/>
</dbReference>
<keyword evidence="1" id="KW-0472">Membrane</keyword>
<sequence>MAVMKLGIVNVSLGLLLAAAYAHSSLNSRPGVISRQFHDDLNSQMNATEAPAVESVASSPMAAQLPNEFELFDPPNLYVYHDYVSQGLPKFMTDVELSTGAQRMVFILHWSVRYFLVILLVLGMLQ</sequence>
<keyword evidence="2" id="KW-0732">Signal</keyword>
<evidence type="ECO:0000313" key="3">
    <source>
        <dbReference type="EMBL" id="BES98247.1"/>
    </source>
</evidence>
<name>A0ABN7B1E9_9HEMI</name>
<keyword evidence="4" id="KW-1185">Reference proteome</keyword>
<evidence type="ECO:0000256" key="2">
    <source>
        <dbReference type="SAM" id="SignalP"/>
    </source>
</evidence>
<feature type="chain" id="PRO_5045233029" evidence="2">
    <location>
        <begin position="23"/>
        <end position="126"/>
    </location>
</feature>
<feature type="transmembrane region" description="Helical" evidence="1">
    <location>
        <begin position="104"/>
        <end position="125"/>
    </location>
</feature>
<accession>A0ABN7B1E9</accession>
<keyword evidence="1" id="KW-1133">Transmembrane helix</keyword>
<gene>
    <name evidence="3" type="ORF">NTJ_11062</name>
</gene>
<feature type="signal peptide" evidence="2">
    <location>
        <begin position="1"/>
        <end position="22"/>
    </location>
</feature>
<reference evidence="3 4" key="1">
    <citation type="submission" date="2023-09" db="EMBL/GenBank/DDBJ databases">
        <title>Nesidiocoris tenuis whole genome shotgun sequence.</title>
        <authorList>
            <person name="Shibata T."/>
            <person name="Shimoda M."/>
            <person name="Kobayashi T."/>
            <person name="Uehara T."/>
        </authorList>
    </citation>
    <scope>NUCLEOTIDE SEQUENCE [LARGE SCALE GENOMIC DNA]</scope>
    <source>
        <strain evidence="3 4">Japan</strain>
    </source>
</reference>
<keyword evidence="1" id="KW-0812">Transmembrane</keyword>